<keyword evidence="2" id="KW-1185">Reference proteome</keyword>
<dbReference type="PROSITE" id="PS51318">
    <property type="entry name" value="TAT"/>
    <property type="match status" value="1"/>
</dbReference>
<evidence type="ECO:0008006" key="3">
    <source>
        <dbReference type="Google" id="ProtNLM"/>
    </source>
</evidence>
<dbReference type="AlphaFoldDB" id="A0ABD6DF03"/>
<dbReference type="RefSeq" id="WP_256399695.1">
    <property type="nucleotide sequence ID" value="NZ_JANHJR010000002.1"/>
</dbReference>
<evidence type="ECO:0000313" key="2">
    <source>
        <dbReference type="Proteomes" id="UP001597034"/>
    </source>
</evidence>
<proteinExistence type="predicted"/>
<evidence type="ECO:0000313" key="1">
    <source>
        <dbReference type="EMBL" id="MFD1644425.1"/>
    </source>
</evidence>
<sequence length="478" mass="51827">MPDRRDVLKASGATAFTSIVPFTSSANESLPNADVEQVNADFLSVRFGIDEKPEGEPTMIGTRSNIPHIEGDDGIYLPLHHQSSEELATSEVVVSSPMGITYDNQQSIELDHVPLYSSASGRQRYLSRWSSTSPIEYEIRGDRAIVWTGGLRVDVEAGEQRSTIGRIDALPNGTATVDDPQQFNARLSVSFHDERTLVGHRRKELIPAASHQGRLAQRAARQSSVTLSSGSEAVADSVEGINGFTIEKIEGTNHTDSVNIHEVDSLSDVSEVASNGTTVVAFKTREFPSGEGWGTVQSLTGTAESIWNSEIKQDPEHGLNITYPTGLDWVDLPHVPDEINRMSPAVDHLATEDSVQEALSVADATCIIDDRPYTGDSYNGMANDTGCAGDAGEPAVCLVGPNRDNGLLTAHEIGHLYNGAHDFNGPDGSSFKNYIYDYSIMGDPGTKSCHGNDENLWREGHFSGCTASRVRYYVENEL</sequence>
<accession>A0ABD6DF03</accession>
<gene>
    <name evidence="1" type="ORF">ACFSBL_01900</name>
</gene>
<comment type="caution">
    <text evidence="1">The sequence shown here is derived from an EMBL/GenBank/DDBJ whole genome shotgun (WGS) entry which is preliminary data.</text>
</comment>
<dbReference type="EMBL" id="JBHUDO010000001">
    <property type="protein sequence ID" value="MFD1644425.1"/>
    <property type="molecule type" value="Genomic_DNA"/>
</dbReference>
<reference evidence="1 2" key="1">
    <citation type="journal article" date="2019" name="Int. J. Syst. Evol. Microbiol.">
        <title>The Global Catalogue of Microorganisms (GCM) 10K type strain sequencing project: providing services to taxonomists for standard genome sequencing and annotation.</title>
        <authorList>
            <consortium name="The Broad Institute Genomics Platform"/>
            <consortium name="The Broad Institute Genome Sequencing Center for Infectious Disease"/>
            <person name="Wu L."/>
            <person name="Ma J."/>
        </authorList>
    </citation>
    <scope>NUCLEOTIDE SEQUENCE [LARGE SCALE GENOMIC DNA]</scope>
    <source>
        <strain evidence="1 2">CGMCC 1.10390</strain>
    </source>
</reference>
<dbReference type="Proteomes" id="UP001597034">
    <property type="component" value="Unassembled WGS sequence"/>
</dbReference>
<dbReference type="InterPro" id="IPR006311">
    <property type="entry name" value="TAT_signal"/>
</dbReference>
<protein>
    <recommendedName>
        <fullName evidence="3">Metallo-peptidase family M12B Reprolysin-like</fullName>
    </recommendedName>
</protein>
<organism evidence="1 2">
    <name type="scientific">Haloarchaeobius litoreus</name>
    <dbReference type="NCBI Taxonomy" id="755306"/>
    <lineage>
        <taxon>Archaea</taxon>
        <taxon>Methanobacteriati</taxon>
        <taxon>Methanobacteriota</taxon>
        <taxon>Stenosarchaea group</taxon>
        <taxon>Halobacteria</taxon>
        <taxon>Halobacteriales</taxon>
        <taxon>Halorubellaceae</taxon>
        <taxon>Haloarchaeobius</taxon>
    </lineage>
</organism>
<name>A0ABD6DF03_9EURY</name>